<evidence type="ECO:0000256" key="1">
    <source>
        <dbReference type="ARBA" id="ARBA00004141"/>
    </source>
</evidence>
<evidence type="ECO:0000256" key="4">
    <source>
        <dbReference type="ARBA" id="ARBA00022475"/>
    </source>
</evidence>
<dbReference type="RefSeq" id="WP_330128232.1">
    <property type="nucleotide sequence ID" value="NZ_JAUHLI010000005.1"/>
</dbReference>
<evidence type="ECO:0000256" key="3">
    <source>
        <dbReference type="ARBA" id="ARBA00022428"/>
    </source>
</evidence>
<organism evidence="10 11">
    <name type="scientific">Alkalimonas cellulosilytica</name>
    <dbReference type="NCBI Taxonomy" id="3058395"/>
    <lineage>
        <taxon>Bacteria</taxon>
        <taxon>Pseudomonadati</taxon>
        <taxon>Pseudomonadota</taxon>
        <taxon>Gammaproteobacteria</taxon>
        <taxon>Alkalimonas</taxon>
    </lineage>
</organism>
<evidence type="ECO:0000256" key="2">
    <source>
        <dbReference type="ARBA" id="ARBA00004863"/>
    </source>
</evidence>
<dbReference type="Pfam" id="PF01040">
    <property type="entry name" value="UbiA"/>
    <property type="match status" value="1"/>
</dbReference>
<dbReference type="CDD" id="cd13962">
    <property type="entry name" value="PT_UbiA_UBIAD1"/>
    <property type="match status" value="1"/>
</dbReference>
<evidence type="ECO:0000256" key="7">
    <source>
        <dbReference type="ARBA" id="ARBA00022989"/>
    </source>
</evidence>
<evidence type="ECO:0000313" key="11">
    <source>
        <dbReference type="Proteomes" id="UP001336314"/>
    </source>
</evidence>
<dbReference type="PANTHER" id="PTHR13929:SF0">
    <property type="entry name" value="UBIA PRENYLTRANSFERASE DOMAIN-CONTAINING PROTEIN 1"/>
    <property type="match status" value="1"/>
</dbReference>
<evidence type="ECO:0000256" key="9">
    <source>
        <dbReference type="SAM" id="Phobius"/>
    </source>
</evidence>
<feature type="transmembrane region" description="Helical" evidence="9">
    <location>
        <begin position="92"/>
        <end position="111"/>
    </location>
</feature>
<feature type="transmembrane region" description="Helical" evidence="9">
    <location>
        <begin position="117"/>
        <end position="134"/>
    </location>
</feature>
<dbReference type="Gene3D" id="1.10.357.140">
    <property type="entry name" value="UbiA prenyltransferase"/>
    <property type="match status" value="1"/>
</dbReference>
<keyword evidence="3" id="KW-0474">Menaquinone biosynthesis</keyword>
<evidence type="ECO:0000313" key="10">
    <source>
        <dbReference type="EMBL" id="MEE2001112.1"/>
    </source>
</evidence>
<sequence length="309" mass="32805">MLKILFGVARLPFLTLTVLCIALAAAGSWYQQGSLSIGLLLLVLLMALAAHISVNAFNEYFDFRSGLDFLTRRTPFSGGSGTLVAAPQQAQLALWLAIGSLLLVSAIGLMLSALIDWRLLLLGLPGVLLIYSYTEYINKSPLLCLLAPGIGFGALMTLGAYWVLTGKPDALALSLSALLALLISNLLLLNQFPDIEADRQVGRRHLPIVLGPAKAAWVFSALLLACYLLLGAAVWQDWLPAAALLGLLSLPLAVRVIRSLQHAINASSRNQSKGQDQLAAALGHNVLLTHALPALVLLGLVLAKLQGVA</sequence>
<feature type="transmembrane region" description="Helical" evidence="9">
    <location>
        <begin position="278"/>
        <end position="303"/>
    </location>
</feature>
<dbReference type="InterPro" id="IPR000537">
    <property type="entry name" value="UbiA_prenyltransferase"/>
</dbReference>
<keyword evidence="5" id="KW-0808">Transferase</keyword>
<keyword evidence="11" id="KW-1185">Reference proteome</keyword>
<reference evidence="10 11" key="1">
    <citation type="submission" date="2023-07" db="EMBL/GenBank/DDBJ databases">
        <title>Alkalimonas sp., MEB108 novel, alkaliphilic bacterium isolated from Lonar Lake, India.</title>
        <authorList>
            <person name="Joshi A."/>
            <person name="Thite S."/>
        </authorList>
    </citation>
    <scope>NUCLEOTIDE SEQUENCE [LARGE SCALE GENOMIC DNA]</scope>
    <source>
        <strain evidence="10 11">MEB108</strain>
    </source>
</reference>
<dbReference type="Gene3D" id="1.20.120.1780">
    <property type="entry name" value="UbiA prenyltransferase"/>
    <property type="match status" value="1"/>
</dbReference>
<evidence type="ECO:0000256" key="6">
    <source>
        <dbReference type="ARBA" id="ARBA00022692"/>
    </source>
</evidence>
<comment type="subcellular location">
    <subcellularLocation>
        <location evidence="1">Membrane</location>
        <topology evidence="1">Multi-pass membrane protein</topology>
    </subcellularLocation>
</comment>
<dbReference type="Proteomes" id="UP001336314">
    <property type="component" value="Unassembled WGS sequence"/>
</dbReference>
<dbReference type="InterPro" id="IPR026046">
    <property type="entry name" value="UBIAD1"/>
</dbReference>
<dbReference type="PANTHER" id="PTHR13929">
    <property type="entry name" value="1,4-DIHYDROXY-2-NAPHTHOATE OCTAPRENYLTRANSFERASE"/>
    <property type="match status" value="1"/>
</dbReference>
<feature type="transmembrane region" description="Helical" evidence="9">
    <location>
        <begin position="238"/>
        <end position="257"/>
    </location>
</feature>
<comment type="pathway">
    <text evidence="2">Quinol/quinone metabolism; menaquinone biosynthesis.</text>
</comment>
<accession>A0ABU7J403</accession>
<keyword evidence="6 9" id="KW-0812">Transmembrane</keyword>
<feature type="transmembrane region" description="Helical" evidence="9">
    <location>
        <begin position="209"/>
        <end position="232"/>
    </location>
</feature>
<gene>
    <name evidence="10" type="ORF">QWY20_06570</name>
</gene>
<evidence type="ECO:0000256" key="5">
    <source>
        <dbReference type="ARBA" id="ARBA00022679"/>
    </source>
</evidence>
<dbReference type="EMBL" id="JAUHLI010000005">
    <property type="protein sequence ID" value="MEE2001112.1"/>
    <property type="molecule type" value="Genomic_DNA"/>
</dbReference>
<comment type="caution">
    <text evidence="10">The sequence shown here is derived from an EMBL/GenBank/DDBJ whole genome shotgun (WGS) entry which is preliminary data.</text>
</comment>
<proteinExistence type="predicted"/>
<feature type="transmembrane region" description="Helical" evidence="9">
    <location>
        <begin position="34"/>
        <end position="54"/>
    </location>
</feature>
<protein>
    <submittedName>
        <fullName evidence="10">Prenyltransferase</fullName>
    </submittedName>
</protein>
<name>A0ABU7J403_9GAMM</name>
<feature type="transmembrane region" description="Helical" evidence="9">
    <location>
        <begin position="141"/>
        <end position="164"/>
    </location>
</feature>
<keyword evidence="7 9" id="KW-1133">Transmembrane helix</keyword>
<keyword evidence="4" id="KW-1003">Cell membrane</keyword>
<keyword evidence="8 9" id="KW-0472">Membrane</keyword>
<dbReference type="InterPro" id="IPR044878">
    <property type="entry name" value="UbiA_sf"/>
</dbReference>
<feature type="transmembrane region" description="Helical" evidence="9">
    <location>
        <begin position="170"/>
        <end position="189"/>
    </location>
</feature>
<evidence type="ECO:0000256" key="8">
    <source>
        <dbReference type="ARBA" id="ARBA00023136"/>
    </source>
</evidence>
<dbReference type="PIRSF" id="PIRSF005355">
    <property type="entry name" value="UBIAD1"/>
    <property type="match status" value="1"/>
</dbReference>